<gene>
    <name evidence="2" type="ORF">KP014_16205</name>
</gene>
<feature type="chain" id="PRO_5045148180" description="Regulator of chromosome condensation (RCC1) repeat-containing protein" evidence="1">
    <location>
        <begin position="31"/>
        <end position="172"/>
    </location>
</feature>
<reference evidence="2 3" key="1">
    <citation type="submission" date="2021-06" db="EMBL/GenBank/DDBJ databases">
        <title>Whole genome sequence of Paenibacillus sophorae DSM23020 for comparative genomics.</title>
        <authorList>
            <person name="Kim M.-J."/>
            <person name="Lee G."/>
            <person name="Shin J.-H."/>
        </authorList>
    </citation>
    <scope>NUCLEOTIDE SEQUENCE [LARGE SCALE GENOMIC DNA]</scope>
    <source>
        <strain evidence="2 3">DSM 23020</strain>
    </source>
</reference>
<accession>A0ABX8H8Y1</accession>
<dbReference type="Proteomes" id="UP000683429">
    <property type="component" value="Chromosome"/>
</dbReference>
<sequence>MFIKNRMKHLSGLLLASAVIFSALPVSTEAAQVQAYSPAKLSGIKEIAAEPGFWGGSAFALGIDGTVWSWGSNYSGQFANGTAGPANWSNAPHRVAGLEGTKKLVLGGNYYMALNQNGTVKAWGAVLRTGECAERCDRRTRHLGINEERDGLGIVKCGGCGSEPVEESARTI</sequence>
<dbReference type="EMBL" id="CP076607">
    <property type="protein sequence ID" value="QWU13537.1"/>
    <property type="molecule type" value="Genomic_DNA"/>
</dbReference>
<organism evidence="2 3">
    <name type="scientific">Paenibacillus sophorae</name>
    <dbReference type="NCBI Taxonomy" id="1333845"/>
    <lineage>
        <taxon>Bacteria</taxon>
        <taxon>Bacillati</taxon>
        <taxon>Bacillota</taxon>
        <taxon>Bacilli</taxon>
        <taxon>Bacillales</taxon>
        <taxon>Paenibacillaceae</taxon>
        <taxon>Paenibacillus</taxon>
    </lineage>
</organism>
<dbReference type="PROSITE" id="PS50012">
    <property type="entry name" value="RCC1_3"/>
    <property type="match status" value="1"/>
</dbReference>
<dbReference type="InterPro" id="IPR000408">
    <property type="entry name" value="Reg_chr_condens"/>
</dbReference>
<proteinExistence type="predicted"/>
<evidence type="ECO:0008006" key="4">
    <source>
        <dbReference type="Google" id="ProtNLM"/>
    </source>
</evidence>
<keyword evidence="1" id="KW-0732">Signal</keyword>
<dbReference type="Pfam" id="PF00415">
    <property type="entry name" value="RCC1"/>
    <property type="match status" value="1"/>
</dbReference>
<dbReference type="InterPro" id="IPR009091">
    <property type="entry name" value="RCC1/BLIP-II"/>
</dbReference>
<dbReference type="RefSeq" id="WP_036590709.1">
    <property type="nucleotide sequence ID" value="NZ_CP076607.1"/>
</dbReference>
<protein>
    <recommendedName>
        <fullName evidence="4">Regulator of chromosome condensation (RCC1) repeat-containing protein</fullName>
    </recommendedName>
</protein>
<dbReference type="SUPFAM" id="SSF50985">
    <property type="entry name" value="RCC1/BLIP-II"/>
    <property type="match status" value="1"/>
</dbReference>
<dbReference type="Gene3D" id="2.130.10.30">
    <property type="entry name" value="Regulator of chromosome condensation 1/beta-lactamase-inhibitor protein II"/>
    <property type="match status" value="1"/>
</dbReference>
<evidence type="ECO:0000313" key="3">
    <source>
        <dbReference type="Proteomes" id="UP000683429"/>
    </source>
</evidence>
<name>A0ABX8H8Y1_9BACL</name>
<feature type="signal peptide" evidence="1">
    <location>
        <begin position="1"/>
        <end position="30"/>
    </location>
</feature>
<keyword evidence="3" id="KW-1185">Reference proteome</keyword>
<evidence type="ECO:0000313" key="2">
    <source>
        <dbReference type="EMBL" id="QWU13537.1"/>
    </source>
</evidence>
<evidence type="ECO:0000256" key="1">
    <source>
        <dbReference type="SAM" id="SignalP"/>
    </source>
</evidence>